<feature type="transmembrane region" description="Helical" evidence="1">
    <location>
        <begin position="20"/>
        <end position="41"/>
    </location>
</feature>
<sequence>MHLAVYITHDAMTSPVQLSVSDFFFCCVSVLIVGTSLLGPYPLSKSVYRRSPFFFPFYSILFSNCGFNLTFFPFSLYIFAYTYLYLLSYIGCRYPFFGIIEHHLTTFNYFYN</sequence>
<reference evidence="2" key="1">
    <citation type="submission" date="2019-04" db="EMBL/GenBank/DDBJ databases">
        <title>Friends and foes A comparative genomics studyof 23 Aspergillus species from section Flavi.</title>
        <authorList>
            <consortium name="DOE Joint Genome Institute"/>
            <person name="Kjaerbolling I."/>
            <person name="Vesth T."/>
            <person name="Frisvad J.C."/>
            <person name="Nybo J.L."/>
            <person name="Theobald S."/>
            <person name="Kildgaard S."/>
            <person name="Isbrandt T."/>
            <person name="Kuo A."/>
            <person name="Sato A."/>
            <person name="Lyhne E.K."/>
            <person name="Kogle M.E."/>
            <person name="Wiebenga A."/>
            <person name="Kun R.S."/>
            <person name="Lubbers R.J."/>
            <person name="Makela M.R."/>
            <person name="Barry K."/>
            <person name="Chovatia M."/>
            <person name="Clum A."/>
            <person name="Daum C."/>
            <person name="Haridas S."/>
            <person name="He G."/>
            <person name="LaButti K."/>
            <person name="Lipzen A."/>
            <person name="Mondo S."/>
            <person name="Riley R."/>
            <person name="Salamov A."/>
            <person name="Simmons B.A."/>
            <person name="Magnuson J.K."/>
            <person name="Henrissat B."/>
            <person name="Mortensen U.H."/>
            <person name="Larsen T.O."/>
            <person name="Devries R.P."/>
            <person name="Grigoriev I.V."/>
            <person name="Machida M."/>
            <person name="Baker S.E."/>
            <person name="Andersen M.R."/>
        </authorList>
    </citation>
    <scope>NUCLEOTIDE SEQUENCE [LARGE SCALE GENOMIC DNA]</scope>
    <source>
        <strain evidence="2">IBT 14317</strain>
    </source>
</reference>
<dbReference type="Proteomes" id="UP000326877">
    <property type="component" value="Unassembled WGS sequence"/>
</dbReference>
<keyword evidence="1" id="KW-0812">Transmembrane</keyword>
<feature type="transmembrane region" description="Helical" evidence="1">
    <location>
        <begin position="53"/>
        <end position="72"/>
    </location>
</feature>
<name>A0A5N7C2F1_PETAA</name>
<proteinExistence type="predicted"/>
<dbReference type="AlphaFoldDB" id="A0A5N7C2F1"/>
<keyword evidence="1" id="KW-0472">Membrane</keyword>
<evidence type="ECO:0000256" key="1">
    <source>
        <dbReference type="SAM" id="Phobius"/>
    </source>
</evidence>
<accession>A0A5N7C2F1</accession>
<evidence type="ECO:0000313" key="2">
    <source>
        <dbReference type="EMBL" id="KAE8388199.1"/>
    </source>
</evidence>
<gene>
    <name evidence="2" type="ORF">BDV23DRAFT_159540</name>
</gene>
<feature type="transmembrane region" description="Helical" evidence="1">
    <location>
        <begin position="78"/>
        <end position="96"/>
    </location>
</feature>
<organism evidence="2">
    <name type="scientific">Petromyces alliaceus</name>
    <name type="common">Aspergillus alliaceus</name>
    <dbReference type="NCBI Taxonomy" id="209559"/>
    <lineage>
        <taxon>Eukaryota</taxon>
        <taxon>Fungi</taxon>
        <taxon>Dikarya</taxon>
        <taxon>Ascomycota</taxon>
        <taxon>Pezizomycotina</taxon>
        <taxon>Eurotiomycetes</taxon>
        <taxon>Eurotiomycetidae</taxon>
        <taxon>Eurotiales</taxon>
        <taxon>Aspergillaceae</taxon>
        <taxon>Aspergillus</taxon>
        <taxon>Aspergillus subgen. Circumdati</taxon>
    </lineage>
</organism>
<dbReference type="EMBL" id="ML735281">
    <property type="protein sequence ID" value="KAE8388199.1"/>
    <property type="molecule type" value="Genomic_DNA"/>
</dbReference>
<protein>
    <submittedName>
        <fullName evidence="2">Uncharacterized protein</fullName>
    </submittedName>
</protein>
<keyword evidence="1" id="KW-1133">Transmembrane helix</keyword>